<feature type="compositionally biased region" description="Basic and acidic residues" evidence="1">
    <location>
        <begin position="397"/>
        <end position="430"/>
    </location>
</feature>
<comment type="caution">
    <text evidence="2">The sequence shown here is derived from an EMBL/GenBank/DDBJ whole genome shotgun (WGS) entry which is preliminary data.</text>
</comment>
<name>A0ABQ8L3B8_LABRO</name>
<feature type="compositionally biased region" description="Basic and acidic residues" evidence="1">
    <location>
        <begin position="239"/>
        <end position="254"/>
    </location>
</feature>
<protein>
    <submittedName>
        <fullName evidence="2">Filamentous hemagglutinin</fullName>
    </submittedName>
</protein>
<dbReference type="EMBL" id="JACTAM010002303">
    <property type="protein sequence ID" value="KAI2645231.1"/>
    <property type="molecule type" value="Genomic_DNA"/>
</dbReference>
<reference evidence="2 3" key="1">
    <citation type="submission" date="2022-01" db="EMBL/GenBank/DDBJ databases">
        <title>A high-quality chromosome-level genome assembly of rohu carp, Labeo rohita.</title>
        <authorList>
            <person name="Arick M.A. II"/>
            <person name="Hsu C.-Y."/>
            <person name="Magbanua Z."/>
            <person name="Pechanova O."/>
            <person name="Grover C."/>
            <person name="Miller E."/>
            <person name="Thrash A."/>
            <person name="Ezzel L."/>
            <person name="Alam S."/>
            <person name="Benzie J."/>
            <person name="Hamilton M."/>
            <person name="Karsi A."/>
            <person name="Lawrence M.L."/>
            <person name="Peterson D.G."/>
        </authorList>
    </citation>
    <scope>NUCLEOTIDE SEQUENCE [LARGE SCALE GENOMIC DNA]</scope>
    <source>
        <strain evidence="3">BAU-BD-2019</strain>
        <tissue evidence="2">Blood</tissue>
    </source>
</reference>
<gene>
    <name evidence="2" type="ORF">H4Q32_023862</name>
</gene>
<feature type="region of interest" description="Disordered" evidence="1">
    <location>
        <begin position="524"/>
        <end position="584"/>
    </location>
</feature>
<proteinExistence type="predicted"/>
<feature type="region of interest" description="Disordered" evidence="1">
    <location>
        <begin position="223"/>
        <end position="269"/>
    </location>
</feature>
<accession>A0ABQ8L3B8</accession>
<organism evidence="2 3">
    <name type="scientific">Labeo rohita</name>
    <name type="common">Indian major carp</name>
    <name type="synonym">Cyprinus rohita</name>
    <dbReference type="NCBI Taxonomy" id="84645"/>
    <lineage>
        <taxon>Eukaryota</taxon>
        <taxon>Metazoa</taxon>
        <taxon>Chordata</taxon>
        <taxon>Craniata</taxon>
        <taxon>Vertebrata</taxon>
        <taxon>Euteleostomi</taxon>
        <taxon>Actinopterygii</taxon>
        <taxon>Neopterygii</taxon>
        <taxon>Teleostei</taxon>
        <taxon>Ostariophysi</taxon>
        <taxon>Cypriniformes</taxon>
        <taxon>Cyprinidae</taxon>
        <taxon>Labeoninae</taxon>
        <taxon>Labeonini</taxon>
        <taxon>Labeo</taxon>
    </lineage>
</organism>
<feature type="region of interest" description="Disordered" evidence="1">
    <location>
        <begin position="350"/>
        <end position="430"/>
    </location>
</feature>
<dbReference type="Proteomes" id="UP000830375">
    <property type="component" value="Unassembled WGS sequence"/>
</dbReference>
<sequence length="658" mass="70695">MTVTSGNHSGEVMHGFLTDLNIRQITFATDRPTPSSQMDPLASRLTHNVPEYSAPQGSSSFSHGHTGMDTNRILFRLKQGQRSLEQNISEFLAISNYSDLPDCIIIEIFCDGVNEPLKVRLRREGLRSSLAAFMDFALMCVGSSFTVGVAEEQRDIAVTSAVQPARIKQSSVMSLLPYHSQTKLQLRFLNQVKFPSPVKLQLHFLSQVKWQLRFLSQVKSQLLQQNRPGSRHVSSGRPESSHDSSDRPEPRHASADSPESLHVSSDRPKPRHVLSHTIMMASVLDPPLVSVRAANLPVASAPSKPTSKETLPPAAALPLMAVAIWCVWAAHCAPEVTSVHKPAPEVTTVHKSAPEVTSVHKTAPEVTSVHKSAPEVTSVHKSAPEVTSVHKSAPEVTSDHRPAPELPSDHKPAPELPSDHRPAPELPSDHKSALEASFAGETAQMPPEVSAPAVEPLMETALTCTLSTSLLTLSASSVPALPRSRSMTRVPALPRWAPAPPALPWRATAPPALPPAPPWWAPAPPALPQRAPAPPAPPWRAPAPPPALPWRAPAPPAPPPAPPWRAPAPPAPPWKASASPGPPTAPQDCFSVGASGELLLWGGYVTNLVGHHQMSLSPYPHTLTVVLHPGLHLPVSITLIASAPVTNQARYKSPRLSF</sequence>
<evidence type="ECO:0000313" key="2">
    <source>
        <dbReference type="EMBL" id="KAI2645231.1"/>
    </source>
</evidence>
<dbReference type="PRINTS" id="PR01217">
    <property type="entry name" value="PRICHEXTENSN"/>
</dbReference>
<feature type="compositionally biased region" description="Pro residues" evidence="1">
    <location>
        <begin position="524"/>
        <end position="573"/>
    </location>
</feature>
<evidence type="ECO:0000313" key="3">
    <source>
        <dbReference type="Proteomes" id="UP000830375"/>
    </source>
</evidence>
<keyword evidence="3" id="KW-1185">Reference proteome</keyword>
<evidence type="ECO:0000256" key="1">
    <source>
        <dbReference type="SAM" id="MobiDB-lite"/>
    </source>
</evidence>